<accession>Q0KKZ4</accession>
<dbReference type="GO" id="GO:0016887">
    <property type="term" value="F:ATP hydrolysis activity"/>
    <property type="evidence" value="ECO:0007669"/>
    <property type="project" value="InterPro"/>
</dbReference>
<dbReference type="InterPro" id="IPR003593">
    <property type="entry name" value="AAA+_ATPase"/>
</dbReference>
<evidence type="ECO:0000256" key="2">
    <source>
        <dbReference type="ARBA" id="ARBA00022705"/>
    </source>
</evidence>
<geneLocation type="plasmid" evidence="4">
    <name>pTA1</name>
</geneLocation>
<dbReference type="Gene3D" id="3.40.50.300">
    <property type="entry name" value="P-loop containing nucleotide triphosphate hydrolases"/>
    <property type="match status" value="1"/>
</dbReference>
<proteinExistence type="inferred from homology"/>
<evidence type="ECO:0000256" key="1">
    <source>
        <dbReference type="ARBA" id="ARBA00006184"/>
    </source>
</evidence>
<dbReference type="SMART" id="SM00382">
    <property type="entry name" value="AAA"/>
    <property type="match status" value="1"/>
</dbReference>
<dbReference type="InterPro" id="IPR027417">
    <property type="entry name" value="P-loop_NTPase"/>
</dbReference>
<dbReference type="GO" id="GO:0051301">
    <property type="term" value="P:cell division"/>
    <property type="evidence" value="ECO:0007669"/>
    <property type="project" value="UniProtKB-KW"/>
</dbReference>
<dbReference type="Gene3D" id="1.10.8.60">
    <property type="match status" value="1"/>
</dbReference>
<sequence>MISDKNNLDELTRKTIETLKDNGNNLKDPSVFDLNYQPKKIFIRKEINAILEQLGQYALWKIPKHIALIGPKGAGKTITIKTIAESLQRTQGLENIYINARETQTSYKIYQEITKHYTKGPDLSEMRAKALKRLTDHTLLIIDEVDFLKDQDILYTVTRETKTTLILLTQKLSWIKNLKDESVASSLQPQLITFNQYTPQELSEILTMRAEEGLYQFDPGSINLISALVARNYRGDTRIAIKTLERIGYRNQWNEEEIYKALEEAYNELEGTILRGLSPRDLEILLIISKTPESNKAYLIAKQSTYARNISRPTFLQALNHLQNLDLIMLTKKRVGKSNTQEAEILLNNKDLIEKIASEKL</sequence>
<feature type="domain" description="AAA+ ATPase" evidence="3">
    <location>
        <begin position="62"/>
        <end position="245"/>
    </location>
</feature>
<dbReference type="SUPFAM" id="SSF52540">
    <property type="entry name" value="P-loop containing nucleoside triphosphate hydrolases"/>
    <property type="match status" value="1"/>
</dbReference>
<dbReference type="Pfam" id="PF13401">
    <property type="entry name" value="AAA_22"/>
    <property type="match status" value="1"/>
</dbReference>
<keyword evidence="4" id="KW-0132">Cell division</keyword>
<dbReference type="CDD" id="cd00009">
    <property type="entry name" value="AAA"/>
    <property type="match status" value="1"/>
</dbReference>
<dbReference type="PANTHER" id="PTHR10763:SF26">
    <property type="entry name" value="CELL DIVISION CONTROL PROTEIN 6 HOMOLOG"/>
    <property type="match status" value="1"/>
</dbReference>
<keyword evidence="4" id="KW-0614">Plasmid</keyword>
<evidence type="ECO:0000313" key="4">
    <source>
        <dbReference type="EMBL" id="BAF30816.1"/>
    </source>
</evidence>
<dbReference type="InterPro" id="IPR050311">
    <property type="entry name" value="ORC1/CDC6"/>
</dbReference>
<dbReference type="GO" id="GO:0006260">
    <property type="term" value="P:DNA replication"/>
    <property type="evidence" value="ECO:0007669"/>
    <property type="project" value="UniProtKB-KW"/>
</dbReference>
<keyword evidence="4" id="KW-0131">Cell cycle</keyword>
<gene>
    <name evidence="4" type="primary">CDC6</name>
</gene>
<dbReference type="InterPro" id="IPR049945">
    <property type="entry name" value="AAA_22"/>
</dbReference>
<protein>
    <submittedName>
        <fullName evidence="4">Cell Division Control protein 6 homologue</fullName>
    </submittedName>
</protein>
<dbReference type="EMBL" id="AB190359">
    <property type="protein sequence ID" value="BAF30816.1"/>
    <property type="molecule type" value="Genomic_DNA"/>
</dbReference>
<reference evidence="4" key="1">
    <citation type="journal article" date="2006" name="Extremophiles">
        <title>Structural analysis of the plasmid pTA1 isolated from the thermoacidophilic archaeon Thermoplasma acidophilum.</title>
        <authorList>
            <person name="Yamashiro K."/>
            <person name="Yokobori S."/>
            <person name="Oshima T."/>
            <person name="Yamgishi A."/>
        </authorList>
    </citation>
    <scope>NUCLEOTIDE SEQUENCE</scope>
    <source>
        <strain evidence="4">H0-122</strain>
        <plasmid evidence="4">pTA1</plasmid>
    </source>
</reference>
<comment type="similarity">
    <text evidence="1">Belongs to the CDC6/cdc18 family.</text>
</comment>
<dbReference type="RefSeq" id="WP_011617974.1">
    <property type="nucleotide sequence ID" value="NC_008318.1"/>
</dbReference>
<evidence type="ECO:0000259" key="3">
    <source>
        <dbReference type="SMART" id="SM00382"/>
    </source>
</evidence>
<organism evidence="4">
    <name type="scientific">Thermoplasma acidophilum</name>
    <dbReference type="NCBI Taxonomy" id="2303"/>
    <lineage>
        <taxon>Archaea</taxon>
        <taxon>Methanobacteriati</taxon>
        <taxon>Thermoplasmatota</taxon>
        <taxon>Thermoplasmata</taxon>
        <taxon>Thermoplasmatales</taxon>
        <taxon>Thermoplasmataceae</taxon>
        <taxon>Thermoplasma</taxon>
    </lineage>
</organism>
<dbReference type="AlphaFoldDB" id="Q0KKZ4"/>
<dbReference type="PANTHER" id="PTHR10763">
    <property type="entry name" value="CELL DIVISION CONTROL PROTEIN 6-RELATED"/>
    <property type="match status" value="1"/>
</dbReference>
<name>Q0KKZ4_THEAI</name>
<keyword evidence="2" id="KW-0235">DNA replication</keyword>